<proteinExistence type="evidence at transcript level"/>
<dbReference type="SMART" id="SM00184">
    <property type="entry name" value="RING"/>
    <property type="match status" value="1"/>
</dbReference>
<dbReference type="PROSITE" id="PS00518">
    <property type="entry name" value="ZF_RING_1"/>
    <property type="match status" value="1"/>
</dbReference>
<dbReference type="AlphaFoldDB" id="D5A9A8"/>
<dbReference type="InterPro" id="IPR013083">
    <property type="entry name" value="Znf_RING/FYVE/PHD"/>
</dbReference>
<dbReference type="Gene3D" id="3.30.40.10">
    <property type="entry name" value="Zinc/RING finger domain, C3HC4 (zinc finger)"/>
    <property type="match status" value="1"/>
</dbReference>
<accession>D5A9A8</accession>
<evidence type="ECO:0000256" key="5">
    <source>
        <dbReference type="SAM" id="Phobius"/>
    </source>
</evidence>
<dbReference type="InterPro" id="IPR052667">
    <property type="entry name" value="E3_ubiquitin-ligase_RING"/>
</dbReference>
<dbReference type="InterPro" id="IPR027370">
    <property type="entry name" value="Znf-RING_euk"/>
</dbReference>
<keyword evidence="3" id="KW-0862">Zinc</keyword>
<protein>
    <recommendedName>
        <fullName evidence="6">RING-type domain-containing protein</fullName>
    </recommendedName>
</protein>
<sequence length="221" mass="25430">MEVPECPVCWDSFDRDTHMPRLLRCGHTVCQLCLKCLPTEMRLGQRCLRCPECRIPCVWRRVHELPKNYILLRVMDSSSNTDRSQSILRMALSFLSDVQFLCPIANFFVVDTIRSQRLLKRKLFDLATLTCISSLVLLFVPISLAYVFLAWLTAAIGFLILLCLALVGIGFCALLFFVWGSYHIVSIVYKSYKFLLKKGVVLYEYSLSLFGGFSYVTIKRK</sequence>
<evidence type="ECO:0000259" key="6">
    <source>
        <dbReference type="PROSITE" id="PS50089"/>
    </source>
</evidence>
<keyword evidence="5" id="KW-1133">Transmembrane helix</keyword>
<dbReference type="InterPro" id="IPR017907">
    <property type="entry name" value="Znf_RING_CS"/>
</dbReference>
<feature type="domain" description="RING-type" evidence="6">
    <location>
        <begin position="6"/>
        <end position="54"/>
    </location>
</feature>
<feature type="transmembrane region" description="Helical" evidence="5">
    <location>
        <begin position="123"/>
        <end position="149"/>
    </location>
</feature>
<dbReference type="GO" id="GO:0008270">
    <property type="term" value="F:zinc ion binding"/>
    <property type="evidence" value="ECO:0007669"/>
    <property type="project" value="UniProtKB-KW"/>
</dbReference>
<evidence type="ECO:0000256" key="1">
    <source>
        <dbReference type="ARBA" id="ARBA00022723"/>
    </source>
</evidence>
<dbReference type="CDD" id="cd16587">
    <property type="entry name" value="RING-HC_TRIM32_C-VII"/>
    <property type="match status" value="1"/>
</dbReference>
<organism evidence="7">
    <name type="scientific">Picea sitchensis</name>
    <name type="common">Sitka spruce</name>
    <name type="synonym">Pinus sitchensis</name>
    <dbReference type="NCBI Taxonomy" id="3332"/>
    <lineage>
        <taxon>Eukaryota</taxon>
        <taxon>Viridiplantae</taxon>
        <taxon>Streptophyta</taxon>
        <taxon>Embryophyta</taxon>
        <taxon>Tracheophyta</taxon>
        <taxon>Spermatophyta</taxon>
        <taxon>Pinopsida</taxon>
        <taxon>Pinidae</taxon>
        <taxon>Conifers I</taxon>
        <taxon>Pinales</taxon>
        <taxon>Pinaceae</taxon>
        <taxon>Picea</taxon>
    </lineage>
</organism>
<dbReference type="PANTHER" id="PTHR47156:SF10">
    <property type="entry name" value="E3 UBIQUITIN-PROTEIN LIGASE TRIM-21-RELATED"/>
    <property type="match status" value="1"/>
</dbReference>
<dbReference type="PROSITE" id="PS50089">
    <property type="entry name" value="ZF_RING_2"/>
    <property type="match status" value="1"/>
</dbReference>
<keyword evidence="2 4" id="KW-0863">Zinc-finger</keyword>
<dbReference type="EMBL" id="BT122772">
    <property type="protein sequence ID" value="ADE76127.1"/>
    <property type="molecule type" value="mRNA"/>
</dbReference>
<feature type="transmembrane region" description="Helical" evidence="5">
    <location>
        <begin position="200"/>
        <end position="218"/>
    </location>
</feature>
<dbReference type="InterPro" id="IPR001841">
    <property type="entry name" value="Znf_RING"/>
</dbReference>
<keyword evidence="1" id="KW-0479">Metal-binding</keyword>
<dbReference type="PANTHER" id="PTHR47156">
    <property type="entry name" value="PROTEIN CBG20824"/>
    <property type="match status" value="1"/>
</dbReference>
<evidence type="ECO:0000313" key="7">
    <source>
        <dbReference type="EMBL" id="ADE76127.1"/>
    </source>
</evidence>
<evidence type="ECO:0000256" key="3">
    <source>
        <dbReference type="ARBA" id="ARBA00022833"/>
    </source>
</evidence>
<dbReference type="Pfam" id="PF13445">
    <property type="entry name" value="zf-RING_UBOX"/>
    <property type="match status" value="1"/>
</dbReference>
<dbReference type="SUPFAM" id="SSF57850">
    <property type="entry name" value="RING/U-box"/>
    <property type="match status" value="1"/>
</dbReference>
<evidence type="ECO:0000256" key="4">
    <source>
        <dbReference type="PROSITE-ProRule" id="PRU00175"/>
    </source>
</evidence>
<evidence type="ECO:0000256" key="2">
    <source>
        <dbReference type="ARBA" id="ARBA00022771"/>
    </source>
</evidence>
<reference evidence="7" key="1">
    <citation type="submission" date="2010-04" db="EMBL/GenBank/DDBJ databases">
        <authorList>
            <person name="Reid K.E."/>
            <person name="Liao N."/>
            <person name="Chan S."/>
            <person name="Docking R."/>
            <person name="Taylor G."/>
            <person name="Moore R."/>
            <person name="Mayo M."/>
            <person name="Munro S."/>
            <person name="King J."/>
            <person name="Yanchuk A."/>
            <person name="Holt R."/>
            <person name="Jones S."/>
            <person name="Marra M."/>
            <person name="Ritland C.E."/>
            <person name="Ritland K."/>
            <person name="Bohlmann J."/>
        </authorList>
    </citation>
    <scope>NUCLEOTIDE SEQUENCE</scope>
    <source>
        <tissue evidence="7">Buds collected with no treatment. Collection October 2007</tissue>
    </source>
</reference>
<name>D5A9A8_PICSI</name>
<feature type="transmembrane region" description="Helical" evidence="5">
    <location>
        <begin position="155"/>
        <end position="179"/>
    </location>
</feature>
<keyword evidence="5" id="KW-0812">Transmembrane</keyword>
<keyword evidence="5" id="KW-0472">Membrane</keyword>